<feature type="domain" description="S1 motif" evidence="7">
    <location>
        <begin position="636"/>
        <end position="704"/>
    </location>
</feature>
<dbReference type="InterPro" id="IPR001247">
    <property type="entry name" value="ExoRNase_PH_dom1"/>
</dbReference>
<dbReference type="InterPro" id="IPR003029">
    <property type="entry name" value="S1_domain"/>
</dbReference>
<keyword evidence="5" id="KW-0963">Cytoplasm</keyword>
<dbReference type="GO" id="GO:0003723">
    <property type="term" value="F:RNA binding"/>
    <property type="evidence" value="ECO:0007669"/>
    <property type="project" value="UniProtKB-UniRule"/>
</dbReference>
<dbReference type="GO" id="GO:0005829">
    <property type="term" value="C:cytosol"/>
    <property type="evidence" value="ECO:0007669"/>
    <property type="project" value="TreeGrafter"/>
</dbReference>
<dbReference type="Gene3D" id="3.30.230.70">
    <property type="entry name" value="GHMP Kinase, N-terminal domain"/>
    <property type="match status" value="2"/>
</dbReference>
<dbReference type="InterPro" id="IPR020568">
    <property type="entry name" value="Ribosomal_Su5_D2-typ_SF"/>
</dbReference>
<dbReference type="NCBIfam" id="TIGR03591">
    <property type="entry name" value="polynuc_phos"/>
    <property type="match status" value="1"/>
</dbReference>
<evidence type="ECO:0000256" key="1">
    <source>
        <dbReference type="ARBA" id="ARBA00007404"/>
    </source>
</evidence>
<dbReference type="InterPro" id="IPR012162">
    <property type="entry name" value="PNPase"/>
</dbReference>
<dbReference type="FunFam" id="3.30.1370.10:FF:000001">
    <property type="entry name" value="Polyribonucleotide nucleotidyltransferase"/>
    <property type="match status" value="1"/>
</dbReference>
<evidence type="ECO:0000256" key="2">
    <source>
        <dbReference type="ARBA" id="ARBA00022679"/>
    </source>
</evidence>
<feature type="compositionally biased region" description="Basic and acidic residues" evidence="6">
    <location>
        <begin position="712"/>
        <end position="726"/>
    </location>
</feature>
<keyword evidence="4 5" id="KW-0694">RNA-binding</keyword>
<dbReference type="EC" id="2.7.7.8" evidence="5"/>
<dbReference type="NCBIfam" id="NF008805">
    <property type="entry name" value="PRK11824.1"/>
    <property type="match status" value="1"/>
</dbReference>
<dbReference type="EMBL" id="MHRT01000001">
    <property type="protein sequence ID" value="OHA29749.1"/>
    <property type="molecule type" value="Genomic_DNA"/>
</dbReference>
<evidence type="ECO:0000256" key="6">
    <source>
        <dbReference type="SAM" id="MobiDB-lite"/>
    </source>
</evidence>
<dbReference type="Pfam" id="PF00013">
    <property type="entry name" value="KH_1"/>
    <property type="match status" value="1"/>
</dbReference>
<evidence type="ECO:0000256" key="4">
    <source>
        <dbReference type="ARBA" id="ARBA00022884"/>
    </source>
</evidence>
<dbReference type="SMART" id="SM00322">
    <property type="entry name" value="KH"/>
    <property type="match status" value="1"/>
</dbReference>
<accession>A0A1G2N2Z9</accession>
<dbReference type="InterPro" id="IPR036345">
    <property type="entry name" value="ExoRNase_PH_dom2_sf"/>
</dbReference>
<evidence type="ECO:0000256" key="3">
    <source>
        <dbReference type="ARBA" id="ARBA00022695"/>
    </source>
</evidence>
<dbReference type="InterPro" id="IPR012340">
    <property type="entry name" value="NA-bd_OB-fold"/>
</dbReference>
<evidence type="ECO:0000313" key="9">
    <source>
        <dbReference type="Proteomes" id="UP000178089"/>
    </source>
</evidence>
<dbReference type="AlphaFoldDB" id="A0A1G2N2Z9"/>
<comment type="subcellular location">
    <subcellularLocation>
        <location evidence="5">Cytoplasm</location>
    </subcellularLocation>
</comment>
<dbReference type="CDD" id="cd11364">
    <property type="entry name" value="RNase_PH_PNPase_2"/>
    <property type="match status" value="1"/>
</dbReference>
<gene>
    <name evidence="5" type="primary">pnp</name>
    <name evidence="8" type="ORF">A3F51_03425</name>
</gene>
<dbReference type="STRING" id="1802315.A3F51_03425"/>
<dbReference type="CDD" id="cd02393">
    <property type="entry name" value="KH-I_PNPase"/>
    <property type="match status" value="1"/>
</dbReference>
<protein>
    <recommendedName>
        <fullName evidence="5">Polyribonucleotide nucleotidyltransferase</fullName>
        <ecNumber evidence="5">2.7.7.8</ecNumber>
    </recommendedName>
    <alternativeName>
        <fullName evidence="5">Polynucleotide phosphorylase</fullName>
        <shortName evidence="5">PNPase</shortName>
    </alternativeName>
</protein>
<dbReference type="GO" id="GO:0006402">
    <property type="term" value="P:mRNA catabolic process"/>
    <property type="evidence" value="ECO:0007669"/>
    <property type="project" value="UniProtKB-UniRule"/>
</dbReference>
<dbReference type="PANTHER" id="PTHR11252">
    <property type="entry name" value="POLYRIBONUCLEOTIDE NUCLEOTIDYLTRANSFERASE"/>
    <property type="match status" value="1"/>
</dbReference>
<organism evidence="8 9">
    <name type="scientific">Candidatus Taylorbacteria bacterium RIFCSPHIGHO2_12_FULL_45_16</name>
    <dbReference type="NCBI Taxonomy" id="1802315"/>
    <lineage>
        <taxon>Bacteria</taxon>
        <taxon>Candidatus Tayloriibacteriota</taxon>
    </lineage>
</organism>
<sequence>MNKKEYSLEVGGKTLTAEFNDLADQANGSVMLRYGNTTVLATAVMGDLKDGDFFPLTVDYEERFYATGKILGSRFIRREGRPSTEAILSGRIVDRTIRPLFNQKIRNEVQVIITTLSIDQDDPDVVSVIAASLALGVSDIPWNGPVSAVRVGKNGDWLINPDFKAREEAGVVMEMVACGKDNMINMIEVASKEVDETIMNEALTRASTEIEKVQVWQDKIISEIGKPKVMVTLPEPTPGTQELFDTEVEPRLKQYVIGNQPGHERIDEIKGVWTKLFTEKMPEGNIGMAQEIFEEAVNDLLHDEAIRNDKRADGRGMDEVRPLFAKAGGISPILHGSGIFYRGGTHILSALTLGSPGDAQVIDGLIVQEKKRFMHHYNFPPFSTGETGRVGSTNRRMIGHGALAEKALTAVIPDKDKFPYTIRLVSEAMASNGSTSMGSVCGSTLALMDGGVPIKAPVAGIASGLMMKEKARKQGSKEARKGAVENYDYKVLTDIQGPEDHHGDMDFKVAGTRQGITAVQMDVKVGGIPLGILVEAFEKAKVARFKILDVIEKEIPAPREKISPNAPEIFVMKIKPEQIGLVIGTGGKTINEIRDVTHVDDITIEDDGSIFITGKNETAAKAREIIFNMTREYMPGEKYDGEVVRLMDFGAFVKIGPNAEGLVHVSEIAPFRVERVETYLKEGDKVPVMVKEVDDKGRLNLSIKSANPDFFTKKEEMPKPMGDHGHRKDFKKRY</sequence>
<dbReference type="InterPro" id="IPR004088">
    <property type="entry name" value="KH_dom_type_1"/>
</dbReference>
<dbReference type="SUPFAM" id="SSF55666">
    <property type="entry name" value="Ribonuclease PH domain 2-like"/>
    <property type="match status" value="2"/>
</dbReference>
<dbReference type="Pfam" id="PF01138">
    <property type="entry name" value="RNase_PH"/>
    <property type="match status" value="2"/>
</dbReference>
<comment type="caution">
    <text evidence="8">The sequence shown here is derived from an EMBL/GenBank/DDBJ whole genome shotgun (WGS) entry which is preliminary data.</text>
</comment>
<dbReference type="SUPFAM" id="SSF54211">
    <property type="entry name" value="Ribosomal protein S5 domain 2-like"/>
    <property type="match status" value="2"/>
</dbReference>
<dbReference type="Pfam" id="PF00575">
    <property type="entry name" value="S1"/>
    <property type="match status" value="1"/>
</dbReference>
<dbReference type="GO" id="GO:0004654">
    <property type="term" value="F:polyribonucleotide nucleotidyltransferase activity"/>
    <property type="evidence" value="ECO:0007669"/>
    <property type="project" value="UniProtKB-UniRule"/>
</dbReference>
<dbReference type="Gene3D" id="2.40.50.140">
    <property type="entry name" value="Nucleic acid-binding proteins"/>
    <property type="match status" value="1"/>
</dbReference>
<feature type="binding site" evidence="5">
    <location>
        <position position="500"/>
    </location>
    <ligand>
        <name>Mg(2+)</name>
        <dbReference type="ChEBI" id="CHEBI:18420"/>
    </ligand>
</feature>
<dbReference type="PROSITE" id="PS50084">
    <property type="entry name" value="KH_TYPE_1"/>
    <property type="match status" value="1"/>
</dbReference>
<dbReference type="PIRSF" id="PIRSF005499">
    <property type="entry name" value="PNPase"/>
    <property type="match status" value="1"/>
</dbReference>
<dbReference type="GO" id="GO:0000287">
    <property type="term" value="F:magnesium ion binding"/>
    <property type="evidence" value="ECO:0007669"/>
    <property type="project" value="UniProtKB-UniRule"/>
</dbReference>
<dbReference type="PANTHER" id="PTHR11252:SF0">
    <property type="entry name" value="POLYRIBONUCLEOTIDE NUCLEOTIDYLTRANSFERASE 1, MITOCHONDRIAL"/>
    <property type="match status" value="1"/>
</dbReference>
<dbReference type="Gene3D" id="3.30.1370.10">
    <property type="entry name" value="K Homology domain, type 1"/>
    <property type="match status" value="1"/>
</dbReference>
<dbReference type="InterPro" id="IPR036612">
    <property type="entry name" value="KH_dom_type_1_sf"/>
</dbReference>
<dbReference type="SUPFAM" id="SSF50249">
    <property type="entry name" value="Nucleic acid-binding proteins"/>
    <property type="match status" value="1"/>
</dbReference>
<dbReference type="InterPro" id="IPR004087">
    <property type="entry name" value="KH_dom"/>
</dbReference>
<dbReference type="HAMAP" id="MF_01595">
    <property type="entry name" value="PNPase"/>
    <property type="match status" value="1"/>
</dbReference>
<dbReference type="GO" id="GO:0000175">
    <property type="term" value="F:3'-5'-RNA exonuclease activity"/>
    <property type="evidence" value="ECO:0007669"/>
    <property type="project" value="TreeGrafter"/>
</dbReference>
<dbReference type="SMART" id="SM00316">
    <property type="entry name" value="S1"/>
    <property type="match status" value="1"/>
</dbReference>
<dbReference type="Proteomes" id="UP000178089">
    <property type="component" value="Unassembled WGS sequence"/>
</dbReference>
<evidence type="ECO:0000256" key="5">
    <source>
        <dbReference type="HAMAP-Rule" id="MF_01595"/>
    </source>
</evidence>
<evidence type="ECO:0000259" key="7">
    <source>
        <dbReference type="PROSITE" id="PS50126"/>
    </source>
</evidence>
<comment type="catalytic activity">
    <reaction evidence="5">
        <text>RNA(n+1) + phosphate = RNA(n) + a ribonucleoside 5'-diphosphate</text>
        <dbReference type="Rhea" id="RHEA:22096"/>
        <dbReference type="Rhea" id="RHEA-COMP:14527"/>
        <dbReference type="Rhea" id="RHEA-COMP:17342"/>
        <dbReference type="ChEBI" id="CHEBI:43474"/>
        <dbReference type="ChEBI" id="CHEBI:57930"/>
        <dbReference type="ChEBI" id="CHEBI:140395"/>
        <dbReference type="EC" id="2.7.7.8"/>
    </reaction>
</comment>
<dbReference type="PROSITE" id="PS50126">
    <property type="entry name" value="S1"/>
    <property type="match status" value="1"/>
</dbReference>
<evidence type="ECO:0000313" key="8">
    <source>
        <dbReference type="EMBL" id="OHA29749.1"/>
    </source>
</evidence>
<dbReference type="SUPFAM" id="SSF54791">
    <property type="entry name" value="Eukaryotic type KH-domain (KH-domain type I)"/>
    <property type="match status" value="1"/>
</dbReference>
<dbReference type="InterPro" id="IPR027408">
    <property type="entry name" value="PNPase/RNase_PH_dom_sf"/>
</dbReference>
<reference evidence="8 9" key="1">
    <citation type="journal article" date="2016" name="Nat. Commun.">
        <title>Thousands of microbial genomes shed light on interconnected biogeochemical processes in an aquifer system.</title>
        <authorList>
            <person name="Anantharaman K."/>
            <person name="Brown C.T."/>
            <person name="Hug L.A."/>
            <person name="Sharon I."/>
            <person name="Castelle C.J."/>
            <person name="Probst A.J."/>
            <person name="Thomas B.C."/>
            <person name="Singh A."/>
            <person name="Wilkins M.J."/>
            <person name="Karaoz U."/>
            <person name="Brodie E.L."/>
            <person name="Williams K.H."/>
            <person name="Hubbard S.S."/>
            <person name="Banfield J.F."/>
        </authorList>
    </citation>
    <scope>NUCLEOTIDE SEQUENCE [LARGE SCALE GENOMIC DNA]</scope>
</reference>
<feature type="binding site" evidence="5">
    <location>
        <position position="506"/>
    </location>
    <ligand>
        <name>Mg(2+)</name>
        <dbReference type="ChEBI" id="CHEBI:18420"/>
    </ligand>
</feature>
<comment type="function">
    <text evidence="5">Involved in mRNA degradation. Catalyzes the phosphorolysis of single-stranded polyribonucleotides processively in the 3'- to 5'-direction.</text>
</comment>
<keyword evidence="5" id="KW-0479">Metal-binding</keyword>
<keyword evidence="5" id="KW-0460">Magnesium</keyword>
<comment type="similarity">
    <text evidence="1 5">Belongs to the polyribonucleotide nucleotidyltransferase family.</text>
</comment>
<feature type="region of interest" description="Disordered" evidence="6">
    <location>
        <begin position="712"/>
        <end position="734"/>
    </location>
</feature>
<name>A0A1G2N2Z9_9BACT</name>
<dbReference type="CDD" id="cd04472">
    <property type="entry name" value="S1_PNPase"/>
    <property type="match status" value="1"/>
</dbReference>
<dbReference type="FunFam" id="3.30.230.70:FF:000001">
    <property type="entry name" value="Polyribonucleotide nucleotidyltransferase"/>
    <property type="match status" value="1"/>
</dbReference>
<comment type="cofactor">
    <cofactor evidence="5">
        <name>Mg(2+)</name>
        <dbReference type="ChEBI" id="CHEBI:18420"/>
    </cofactor>
</comment>
<keyword evidence="2 5" id="KW-0808">Transferase</keyword>
<proteinExistence type="inferred from homology"/>
<keyword evidence="3 5" id="KW-0548">Nucleotidyltransferase</keyword>